<protein>
    <recommendedName>
        <fullName evidence="1">Dinitrogenase iron-molybdenum cofactor biosynthesis domain-containing protein</fullName>
    </recommendedName>
</protein>
<dbReference type="PANTHER" id="PTHR42983">
    <property type="entry name" value="DINITROGENASE IRON-MOLYBDENUM COFACTOR PROTEIN-RELATED"/>
    <property type="match status" value="1"/>
</dbReference>
<organism evidence="2">
    <name type="scientific">bioreactor metagenome</name>
    <dbReference type="NCBI Taxonomy" id="1076179"/>
    <lineage>
        <taxon>unclassified sequences</taxon>
        <taxon>metagenomes</taxon>
        <taxon>ecological metagenomes</taxon>
    </lineage>
</organism>
<name>A0A645F0J1_9ZZZZ</name>
<evidence type="ECO:0000313" key="2">
    <source>
        <dbReference type="EMBL" id="MPN06173.1"/>
    </source>
</evidence>
<accession>A0A645F0J1</accession>
<dbReference type="PANTHER" id="PTHR42983:SF1">
    <property type="entry name" value="IRON-MOLYBDENUM PROTEIN"/>
    <property type="match status" value="1"/>
</dbReference>
<reference evidence="2" key="1">
    <citation type="submission" date="2019-08" db="EMBL/GenBank/DDBJ databases">
        <authorList>
            <person name="Kucharzyk K."/>
            <person name="Murdoch R.W."/>
            <person name="Higgins S."/>
            <person name="Loffler F."/>
        </authorList>
    </citation>
    <scope>NUCLEOTIDE SEQUENCE</scope>
</reference>
<feature type="domain" description="Dinitrogenase iron-molybdenum cofactor biosynthesis" evidence="1">
    <location>
        <begin position="13"/>
        <end position="101"/>
    </location>
</feature>
<dbReference type="Pfam" id="PF02579">
    <property type="entry name" value="Nitro_FeMo-Co"/>
    <property type="match status" value="1"/>
</dbReference>
<comment type="caution">
    <text evidence="2">The sequence shown here is derived from an EMBL/GenBank/DDBJ whole genome shotgun (WGS) entry which is preliminary data.</text>
</comment>
<dbReference type="CDD" id="cd00851">
    <property type="entry name" value="MTH1175"/>
    <property type="match status" value="1"/>
</dbReference>
<sequence>MKIAVSATGQNKESILDRRFGRCDYFLIFDTENGEVKAIGNNGVLSGGGAGIAAASQVIEENAEAIITGNLGPNAFELIEKAGIKSYSCVELPAFKAVEMLKENQLTEINTSGNAHNGMK</sequence>
<dbReference type="InterPro" id="IPR003731">
    <property type="entry name" value="Di-Nase_FeMo-co_biosynth"/>
</dbReference>
<gene>
    <name evidence="2" type="ORF">SDC9_153429</name>
</gene>
<dbReference type="InterPro" id="IPR033913">
    <property type="entry name" value="MTH1175_dom"/>
</dbReference>
<dbReference type="SUPFAM" id="SSF53146">
    <property type="entry name" value="Nitrogenase accessory factor-like"/>
    <property type="match status" value="1"/>
</dbReference>
<proteinExistence type="predicted"/>
<dbReference type="AlphaFoldDB" id="A0A645F0J1"/>
<evidence type="ECO:0000259" key="1">
    <source>
        <dbReference type="Pfam" id="PF02579"/>
    </source>
</evidence>
<dbReference type="InterPro" id="IPR036105">
    <property type="entry name" value="DiNase_FeMo-co_biosyn_sf"/>
</dbReference>
<dbReference type="EMBL" id="VSSQ01052066">
    <property type="protein sequence ID" value="MPN06173.1"/>
    <property type="molecule type" value="Genomic_DNA"/>
</dbReference>
<dbReference type="Gene3D" id="3.30.420.130">
    <property type="entry name" value="Dinitrogenase iron-molybdenum cofactor biosynthesis domain"/>
    <property type="match status" value="1"/>
</dbReference>